<reference evidence="2" key="1">
    <citation type="submission" date="2020-10" db="EMBL/GenBank/DDBJ databases">
        <authorList>
            <person name="Gilroy R."/>
        </authorList>
    </citation>
    <scope>NUCLEOTIDE SEQUENCE</scope>
    <source>
        <strain evidence="2">B1-16210</strain>
    </source>
</reference>
<accession>A0A940ICI3</accession>
<evidence type="ECO:0000256" key="1">
    <source>
        <dbReference type="SAM" id="SignalP"/>
    </source>
</evidence>
<feature type="signal peptide" evidence="1">
    <location>
        <begin position="1"/>
        <end position="19"/>
    </location>
</feature>
<dbReference type="GO" id="GO:0004180">
    <property type="term" value="F:carboxypeptidase activity"/>
    <property type="evidence" value="ECO:0007669"/>
    <property type="project" value="UniProtKB-KW"/>
</dbReference>
<comment type="caution">
    <text evidence="2">The sequence shown here is derived from an EMBL/GenBank/DDBJ whole genome shotgun (WGS) entry which is preliminary data.</text>
</comment>
<dbReference type="AlphaFoldDB" id="A0A940ICI3"/>
<proteinExistence type="predicted"/>
<keyword evidence="2" id="KW-0645">Protease</keyword>
<reference evidence="2" key="2">
    <citation type="journal article" date="2021" name="PeerJ">
        <title>Extensive microbial diversity within the chicken gut microbiome revealed by metagenomics and culture.</title>
        <authorList>
            <person name="Gilroy R."/>
            <person name="Ravi A."/>
            <person name="Getino M."/>
            <person name="Pursley I."/>
            <person name="Horton D.L."/>
            <person name="Alikhan N.F."/>
            <person name="Baker D."/>
            <person name="Gharbi K."/>
            <person name="Hall N."/>
            <person name="Watson M."/>
            <person name="Adriaenssens E.M."/>
            <person name="Foster-Nyarko E."/>
            <person name="Jarju S."/>
            <person name="Secka A."/>
            <person name="Antonio M."/>
            <person name="Oren A."/>
            <person name="Chaudhuri R.R."/>
            <person name="La Ragione R."/>
            <person name="Hildebrand F."/>
            <person name="Pallen M.J."/>
        </authorList>
    </citation>
    <scope>NUCLEOTIDE SEQUENCE</scope>
    <source>
        <strain evidence="2">B1-16210</strain>
    </source>
</reference>
<sequence>MKKILIGALFVLWAGPTFAACSGSVYDEYGYSVIGASVIIKGTMYGAVTDIDGNFTIPECKTRDTLQVSYIGYATREFCVGQTMNGFTVILCEDTESSDPVNTRATPSCIPNIGEGTSCPGGGGDTGGGIPCDKCPHCESMDWTDLNPGYQMRVTASCNTSQCRCTKRIEYRCAPGWYGTTTDGYTGCSRRGCSGTVYFENGDVVTGANVVVKNTTNGVVTDLDGLFYLSGCDVGTELIVTMIGLVRQDVTVTDADRTNMEITMPDDYGEINCDAGYYMDWSTGQSRCIKCPAYGNVAGQIAASNSHNFDNDITYCYIPSGTQINDATGAFEYTSNCRYSE</sequence>
<keyword evidence="2" id="KW-0378">Hydrolase</keyword>
<evidence type="ECO:0000313" key="2">
    <source>
        <dbReference type="EMBL" id="MBO8407448.1"/>
    </source>
</evidence>
<dbReference type="EMBL" id="JADINE010000041">
    <property type="protein sequence ID" value="MBO8407448.1"/>
    <property type="molecule type" value="Genomic_DNA"/>
</dbReference>
<gene>
    <name evidence="2" type="ORF">IAC77_03240</name>
</gene>
<dbReference type="Proteomes" id="UP000721442">
    <property type="component" value="Unassembled WGS sequence"/>
</dbReference>
<name>A0A940ICI3_9PROT</name>
<protein>
    <submittedName>
        <fullName evidence="2">Carboxypeptidase-like regulatory domain-containing protein</fullName>
    </submittedName>
</protein>
<keyword evidence="1" id="KW-0732">Signal</keyword>
<keyword evidence="2" id="KW-0121">Carboxypeptidase</keyword>
<organism evidence="2 3">
    <name type="scientific">Candidatus Enterousia excrementavium</name>
    <dbReference type="NCBI Taxonomy" id="2840789"/>
    <lineage>
        <taxon>Bacteria</taxon>
        <taxon>Pseudomonadati</taxon>
        <taxon>Pseudomonadota</taxon>
        <taxon>Alphaproteobacteria</taxon>
        <taxon>Candidatus Enterousia</taxon>
    </lineage>
</organism>
<dbReference type="SUPFAM" id="SSF49464">
    <property type="entry name" value="Carboxypeptidase regulatory domain-like"/>
    <property type="match status" value="2"/>
</dbReference>
<evidence type="ECO:0000313" key="3">
    <source>
        <dbReference type="Proteomes" id="UP000721442"/>
    </source>
</evidence>
<feature type="chain" id="PRO_5038037152" evidence="1">
    <location>
        <begin position="20"/>
        <end position="341"/>
    </location>
</feature>
<dbReference type="Gene3D" id="2.60.40.1120">
    <property type="entry name" value="Carboxypeptidase-like, regulatory domain"/>
    <property type="match status" value="2"/>
</dbReference>
<dbReference type="Pfam" id="PF13715">
    <property type="entry name" value="CarbopepD_reg_2"/>
    <property type="match status" value="2"/>
</dbReference>
<dbReference type="InterPro" id="IPR008969">
    <property type="entry name" value="CarboxyPept-like_regulatory"/>
</dbReference>
<dbReference type="PROSITE" id="PS51257">
    <property type="entry name" value="PROKAR_LIPOPROTEIN"/>
    <property type="match status" value="1"/>
</dbReference>